<protein>
    <submittedName>
        <fullName evidence="2">Uncharacterized protein</fullName>
    </submittedName>
</protein>
<evidence type="ECO:0000313" key="2">
    <source>
        <dbReference type="EMBL" id="GJT80052.1"/>
    </source>
</evidence>
<keyword evidence="1" id="KW-0175">Coiled coil</keyword>
<organism evidence="2 3">
    <name type="scientific">Tanacetum coccineum</name>
    <dbReference type="NCBI Taxonomy" id="301880"/>
    <lineage>
        <taxon>Eukaryota</taxon>
        <taxon>Viridiplantae</taxon>
        <taxon>Streptophyta</taxon>
        <taxon>Embryophyta</taxon>
        <taxon>Tracheophyta</taxon>
        <taxon>Spermatophyta</taxon>
        <taxon>Magnoliopsida</taxon>
        <taxon>eudicotyledons</taxon>
        <taxon>Gunneridae</taxon>
        <taxon>Pentapetalae</taxon>
        <taxon>asterids</taxon>
        <taxon>campanulids</taxon>
        <taxon>Asterales</taxon>
        <taxon>Asteraceae</taxon>
        <taxon>Asteroideae</taxon>
        <taxon>Anthemideae</taxon>
        <taxon>Anthemidinae</taxon>
        <taxon>Tanacetum</taxon>
    </lineage>
</organism>
<evidence type="ECO:0000256" key="1">
    <source>
        <dbReference type="SAM" id="Coils"/>
    </source>
</evidence>
<gene>
    <name evidence="2" type="ORF">Tco_1054394</name>
</gene>
<name>A0ABQ5GYJ1_9ASTR</name>
<reference evidence="2" key="1">
    <citation type="journal article" date="2022" name="Int. J. Mol. Sci.">
        <title>Draft Genome of Tanacetum Coccineum: Genomic Comparison of Closely Related Tanacetum-Family Plants.</title>
        <authorList>
            <person name="Yamashiro T."/>
            <person name="Shiraishi A."/>
            <person name="Nakayama K."/>
            <person name="Satake H."/>
        </authorList>
    </citation>
    <scope>NUCLEOTIDE SEQUENCE</scope>
</reference>
<dbReference type="Proteomes" id="UP001151760">
    <property type="component" value="Unassembled WGS sequence"/>
</dbReference>
<accession>A0ABQ5GYJ1</accession>
<feature type="coiled-coil region" evidence="1">
    <location>
        <begin position="92"/>
        <end position="207"/>
    </location>
</feature>
<sequence>MLMARLQPANENAKTVPSYDAKVVSQVHASSKVHEQVSHGKRKTIIQTTDDDQIDSNIIFDDPFVENNGGTSENDSTAHDEYHEIQMLAYNVQCESENQKRLNNELKKQKDLVQRELETFKDRVKTFESNTIPYSTFKETCDELERELRNDKDTIDRLVKEKEKVQNDFLKVENEKIIIQHETQLEKKAFKEQEDRYLDDILDLEEKLRRVLLGTQLGGVKLLAINPVHKTELNGFYDETTGDAITKILLMWLWTLSTLEKKPLSQK</sequence>
<proteinExistence type="predicted"/>
<keyword evidence="3" id="KW-1185">Reference proteome</keyword>
<reference evidence="2" key="2">
    <citation type="submission" date="2022-01" db="EMBL/GenBank/DDBJ databases">
        <authorList>
            <person name="Yamashiro T."/>
            <person name="Shiraishi A."/>
            <person name="Satake H."/>
            <person name="Nakayama K."/>
        </authorList>
    </citation>
    <scope>NUCLEOTIDE SEQUENCE</scope>
</reference>
<evidence type="ECO:0000313" key="3">
    <source>
        <dbReference type="Proteomes" id="UP001151760"/>
    </source>
</evidence>
<comment type="caution">
    <text evidence="2">The sequence shown here is derived from an EMBL/GenBank/DDBJ whole genome shotgun (WGS) entry which is preliminary data.</text>
</comment>
<dbReference type="EMBL" id="BQNB010018955">
    <property type="protein sequence ID" value="GJT80052.1"/>
    <property type="molecule type" value="Genomic_DNA"/>
</dbReference>